<feature type="disulfide bond" evidence="7">
    <location>
        <begin position="165"/>
        <end position="175"/>
    </location>
</feature>
<dbReference type="GO" id="GO:0004867">
    <property type="term" value="F:serine-type endopeptidase inhibitor activity"/>
    <property type="evidence" value="ECO:0007669"/>
    <property type="project" value="UniProtKB-UniRule"/>
</dbReference>
<dbReference type="GO" id="GO:0005576">
    <property type="term" value="C:extracellular region"/>
    <property type="evidence" value="ECO:0007669"/>
    <property type="project" value="UniProtKB-SubCell"/>
</dbReference>
<evidence type="ECO:0000256" key="6">
    <source>
        <dbReference type="ARBA" id="ARBA00029459"/>
    </source>
</evidence>
<evidence type="ECO:0000256" key="7">
    <source>
        <dbReference type="PROSITE-ProRule" id="PRU00776"/>
    </source>
</evidence>
<keyword evidence="10" id="KW-1185">Reference proteome</keyword>
<dbReference type="Pfam" id="PF05375">
    <property type="entry name" value="Pacifastin_I"/>
    <property type="match status" value="3"/>
</dbReference>
<gene>
    <name evidence="9" type="ORF">LNINA_LOCUS3319</name>
</gene>
<comment type="subcellular location">
    <subcellularLocation>
        <location evidence="1">Secreted</location>
    </subcellularLocation>
</comment>
<evidence type="ECO:0000256" key="1">
    <source>
        <dbReference type="ARBA" id="ARBA00004613"/>
    </source>
</evidence>
<sequence>MVEEVECQSNIRYMKDHTICTCSNKGRWLSEVCRRIIGTLKRSPPLLHGNMRSNVSCTPERLYLIDCNICKCDRTGHIQSKACTNRHCKTGTKADKCNYGDFLRTNNEICICSDVNYYIDKLCRKIDSRIVQELNITDAKVITNVNFKSNKCTAFKEYYIDCNHCICDEGGKLICTKKDCNKSNLRRLDSEVPTKLDLPTVHNENEVCISGQKYKLKCNTCICTPNEELSCTTMICLDDFVIDAGLKNFSNFHLPEIHEGQSCIAGHLYRLGCNTCRCLSNDALMCTKMACLEESYAKSLKKVHWRANETDAGLQRDIKTARSGQDLHGVVPKVARAASCTPGKITKKIFQEKSNVNVQSFPFKPEDIASFPVLYSLSDKCEPGKMYRIDCNGCLCQESNNLICEEKLCLSKKAFIKMEADRRSGTKCTKDETFGCVQCICVDRINKCKPIPKCEQREKLSGHAAKMLSALNPQKEKCTPGTMYTVQCNQCYCQPDSTLRCTQKACLNYAQAQKLEKQRLHLEKHGL</sequence>
<evidence type="ECO:0000256" key="5">
    <source>
        <dbReference type="ARBA" id="ARBA00023157"/>
    </source>
</evidence>
<feature type="disulfide bond" evidence="7">
    <location>
        <begin position="488"/>
        <end position="506"/>
    </location>
</feature>
<organism evidence="9 10">
    <name type="scientific">Leptosia nina</name>
    <dbReference type="NCBI Taxonomy" id="320188"/>
    <lineage>
        <taxon>Eukaryota</taxon>
        <taxon>Metazoa</taxon>
        <taxon>Ecdysozoa</taxon>
        <taxon>Arthropoda</taxon>
        <taxon>Hexapoda</taxon>
        <taxon>Insecta</taxon>
        <taxon>Pterygota</taxon>
        <taxon>Neoptera</taxon>
        <taxon>Endopterygota</taxon>
        <taxon>Lepidoptera</taxon>
        <taxon>Glossata</taxon>
        <taxon>Ditrysia</taxon>
        <taxon>Papilionoidea</taxon>
        <taxon>Pieridae</taxon>
        <taxon>Pierinae</taxon>
        <taxon>Leptosia</taxon>
    </lineage>
</organism>
<feature type="disulfide bond" evidence="7">
    <location>
        <begin position="152"/>
        <end position="167"/>
    </location>
</feature>
<feature type="domain" description="Pacifastin" evidence="8">
    <location>
        <begin position="260"/>
        <end position="294"/>
    </location>
</feature>
<feature type="disulfide bond" evidence="7">
    <location>
        <begin position="478"/>
        <end position="493"/>
    </location>
</feature>
<dbReference type="EMBL" id="CAVLEF010000004">
    <property type="protein sequence ID" value="CAK1543506.1"/>
    <property type="molecule type" value="Genomic_DNA"/>
</dbReference>
<evidence type="ECO:0000259" key="8">
    <source>
        <dbReference type="PROSITE" id="PS51446"/>
    </source>
</evidence>
<comment type="caution">
    <text evidence="9">The sequence shown here is derived from an EMBL/GenBank/DDBJ whole genome shotgun (WGS) entry which is preliminary data.</text>
</comment>
<protein>
    <recommendedName>
        <fullName evidence="8">Pacifastin domain-containing protein</fullName>
    </recommendedName>
</protein>
<proteinExistence type="inferred from homology"/>
<feature type="disulfide bond" evidence="7">
    <location>
        <begin position="394"/>
        <end position="404"/>
    </location>
</feature>
<feature type="domain" description="Pacifastin" evidence="8">
    <location>
        <begin position="149"/>
        <end position="183"/>
    </location>
</feature>
<feature type="disulfide bond" evidence="7">
    <location>
        <begin position="276"/>
        <end position="286"/>
    </location>
</feature>
<evidence type="ECO:0000313" key="9">
    <source>
        <dbReference type="EMBL" id="CAK1543506.1"/>
    </source>
</evidence>
<feature type="disulfide bond" evidence="7">
    <location>
        <begin position="263"/>
        <end position="278"/>
    </location>
</feature>
<name>A0AAV1J4X8_9NEOP</name>
<evidence type="ECO:0000313" key="10">
    <source>
        <dbReference type="Proteomes" id="UP001497472"/>
    </source>
</evidence>
<dbReference type="Proteomes" id="UP001497472">
    <property type="component" value="Unassembled WGS sequence"/>
</dbReference>
<dbReference type="InterPro" id="IPR008037">
    <property type="entry name" value="Pacifastin_dom"/>
</dbReference>
<dbReference type="SUPFAM" id="SSF57283">
    <property type="entry name" value="PMP inhibitors"/>
    <property type="match status" value="5"/>
</dbReference>
<feature type="disulfide bond" evidence="7">
    <location>
        <begin position="391"/>
        <end position="409"/>
    </location>
</feature>
<evidence type="ECO:0000256" key="2">
    <source>
        <dbReference type="ARBA" id="ARBA00022525"/>
    </source>
</evidence>
<feature type="site" description="Reactive bond" evidence="7">
    <location>
        <begin position="406"/>
        <end position="407"/>
    </location>
</feature>
<evidence type="ECO:0000256" key="3">
    <source>
        <dbReference type="ARBA" id="ARBA00022690"/>
    </source>
</evidence>
<feature type="domain" description="Pacifastin" evidence="8">
    <location>
        <begin position="475"/>
        <end position="509"/>
    </location>
</feature>
<comment type="caution">
    <text evidence="7">Lacks conserved residue(s) required for the propagation of feature annotation.</text>
</comment>
<feature type="site" description="Reactive bond" evidence="7">
    <location>
        <begin position="177"/>
        <end position="178"/>
    </location>
</feature>
<dbReference type="InterPro" id="IPR036201">
    <property type="entry name" value="Pacifastin_dom_sf"/>
</dbReference>
<keyword evidence="4 7" id="KW-0722">Serine protease inhibitor</keyword>
<reference evidence="9 10" key="1">
    <citation type="submission" date="2023-11" db="EMBL/GenBank/DDBJ databases">
        <authorList>
            <person name="Okamura Y."/>
        </authorList>
    </citation>
    <scope>NUCLEOTIDE SEQUENCE [LARGE SCALE GENOMIC DNA]</scope>
</reference>
<evidence type="ECO:0000256" key="4">
    <source>
        <dbReference type="ARBA" id="ARBA00022900"/>
    </source>
</evidence>
<comment type="similarity">
    <text evidence="6 7">Belongs to the protease inhibitor I19 family.</text>
</comment>
<dbReference type="PROSITE" id="PS51446">
    <property type="entry name" value="PACIFASTIN"/>
    <property type="match status" value="4"/>
</dbReference>
<feature type="disulfide bond" evidence="7">
    <location>
        <begin position="381"/>
        <end position="396"/>
    </location>
</feature>
<feature type="domain" description="Pacifastin" evidence="8">
    <location>
        <begin position="378"/>
        <end position="412"/>
    </location>
</feature>
<feature type="disulfide bond" evidence="7">
    <location>
        <begin position="491"/>
        <end position="501"/>
    </location>
</feature>
<keyword evidence="2" id="KW-0964">Secreted</keyword>
<dbReference type="AlphaFoldDB" id="A0AAV1J4X8"/>
<feature type="disulfide bond" evidence="7">
    <location>
        <begin position="162"/>
        <end position="180"/>
    </location>
</feature>
<accession>A0AAV1J4X8</accession>
<keyword evidence="3 7" id="KW-0646">Protease inhibitor</keyword>
<feature type="site" description="Reactive bond" evidence="7">
    <location>
        <begin position="503"/>
        <end position="504"/>
    </location>
</feature>
<feature type="disulfide bond" evidence="7">
    <location>
        <begin position="273"/>
        <end position="291"/>
    </location>
</feature>
<keyword evidence="5 7" id="KW-1015">Disulfide bond</keyword>